<evidence type="ECO:0000256" key="1">
    <source>
        <dbReference type="SAM" id="MobiDB-lite"/>
    </source>
</evidence>
<dbReference type="GeneID" id="93641713"/>
<dbReference type="Pfam" id="PF09580">
    <property type="entry name" value="Spore_YhcN_YlaJ"/>
    <property type="match status" value="1"/>
</dbReference>
<accession>A0A0B6AN89</accession>
<dbReference type="KEGG" id="bmeg:BG04_3658"/>
<dbReference type="AlphaFoldDB" id="A0A0B6AN89"/>
<evidence type="ECO:0000313" key="3">
    <source>
        <dbReference type="Proteomes" id="UP000031829"/>
    </source>
</evidence>
<dbReference type="InterPro" id="IPR014247">
    <property type="entry name" value="Spore_lipoprot_YhcN/YlaJ"/>
</dbReference>
<feature type="compositionally biased region" description="Low complexity" evidence="1">
    <location>
        <begin position="171"/>
        <end position="180"/>
    </location>
</feature>
<name>A0A0B6AN89_PRIM2</name>
<evidence type="ECO:0000313" key="2">
    <source>
        <dbReference type="EMBL" id="AJI24936.1"/>
    </source>
</evidence>
<proteinExistence type="predicted"/>
<feature type="region of interest" description="Disordered" evidence="1">
    <location>
        <begin position="162"/>
        <end position="199"/>
    </location>
</feature>
<reference evidence="2 3" key="1">
    <citation type="journal article" date="2015" name="Genome Announc.">
        <title>Complete genome sequences for 35 biothreat assay-relevant bacillus species.</title>
        <authorList>
            <person name="Johnson S.L."/>
            <person name="Daligault H.E."/>
            <person name="Davenport K.W."/>
            <person name="Jaissle J."/>
            <person name="Frey K.G."/>
            <person name="Ladner J.T."/>
            <person name="Broomall S.M."/>
            <person name="Bishop-Lilly K.A."/>
            <person name="Bruce D.C."/>
            <person name="Gibbons H.S."/>
            <person name="Coyne S.R."/>
            <person name="Lo C.C."/>
            <person name="Meincke L."/>
            <person name="Munk A.C."/>
            <person name="Koroleva G.I."/>
            <person name="Rosenzweig C.N."/>
            <person name="Palacios G.F."/>
            <person name="Redden C.L."/>
            <person name="Minogue T.D."/>
            <person name="Chain P.S."/>
        </authorList>
    </citation>
    <scope>NUCLEOTIDE SEQUENCE [LARGE SCALE GENOMIC DNA]</scope>
    <source>
        <strain evidence="3">ATCC 14581 / DSM 32 / JCM 2506 / NBRC 15308 / NCIMB 9376 / NCTC 10342 / NRRL B-14308 / VKM B-512</strain>
    </source>
</reference>
<feature type="compositionally biased region" description="Basic and acidic residues" evidence="1">
    <location>
        <begin position="181"/>
        <end position="199"/>
    </location>
</feature>
<dbReference type="Proteomes" id="UP000031829">
    <property type="component" value="Chromosome"/>
</dbReference>
<dbReference type="RefSeq" id="WP_034653464.1">
    <property type="nucleotide sequence ID" value="NZ_BCVB01000003.1"/>
</dbReference>
<dbReference type="NCBIfam" id="TIGR02898">
    <property type="entry name" value="spore_YhcN_YlaJ"/>
    <property type="match status" value="1"/>
</dbReference>
<dbReference type="EMBL" id="CP009920">
    <property type="protein sequence ID" value="AJI24936.1"/>
    <property type="molecule type" value="Genomic_DNA"/>
</dbReference>
<organism evidence="2 3">
    <name type="scientific">Priestia megaterium (strain ATCC 14581 / DSM 32 / CCUG 1817 / JCM 2506 / NBRC 15308 / NCIMB 9376 / NCTC 10342 / NRRL B-14308 / VKM B-512 / Ford 19)</name>
    <name type="common">Bacillus megaterium</name>
    <dbReference type="NCBI Taxonomy" id="1348623"/>
    <lineage>
        <taxon>Bacteria</taxon>
        <taxon>Bacillati</taxon>
        <taxon>Bacillota</taxon>
        <taxon>Bacilli</taxon>
        <taxon>Bacillales</taxon>
        <taxon>Bacillaceae</taxon>
        <taxon>Priestia</taxon>
    </lineage>
</organism>
<dbReference type="GO" id="GO:0030435">
    <property type="term" value="P:sporulation resulting in formation of a cellular spore"/>
    <property type="evidence" value="ECO:0007669"/>
    <property type="project" value="InterPro"/>
</dbReference>
<dbReference type="HOGENOM" id="CLU_077663_1_0_9"/>
<gene>
    <name evidence="2" type="ORF">BG04_3658</name>
</gene>
<dbReference type="PROSITE" id="PS51257">
    <property type="entry name" value="PROKAR_LIPOPROTEIN"/>
    <property type="match status" value="1"/>
</dbReference>
<protein>
    <submittedName>
        <fullName evidence="2">Sporulation lipo, YhcN/YlaJ family protein</fullName>
    </submittedName>
</protein>
<dbReference type="InterPro" id="IPR019076">
    <property type="entry name" value="Spore_lipoprot_YhcN/YlaJ-like"/>
</dbReference>
<sequence>MNKFFLSISLCFITLTGCNNNQADIEEGQKTDRIVQVKNSSPERSHKRTANEISAHLVELASSVPNVNDATAIVLGKYAIVGIDVGKDIDRSEVSSIKYTVAEGLKADPYGANSVVIADPDTVARLKQIGNEIRKGRPVTGFLDELAAIVNRVMPEFAEEIRRNPSSTDTNNQKLNNKQEQNLKNEQEKQSNNHLQKNE</sequence>